<sequence>MSEEKPVLNLSARHIIVWLAAIVGITVSTLMATSNYVFDTSALSVAVLWVVRILTLASFWLLKLPKDVKIFGIGLIALSLVLDLLLKLPVLGSVQYADWFLVSALDITGTYSVYFTVWGLLLPVITMTGWFVLARRKLAGWITGLILTVAMGFLAFSAASSDTGTFTVFMIFAVARYIVPAAAAALVDFILQRFQAKSATN</sequence>
<gene>
    <name evidence="2" type="ORF">AUR04nite_27640</name>
</gene>
<evidence type="ECO:0000313" key="2">
    <source>
        <dbReference type="EMBL" id="GED07232.1"/>
    </source>
</evidence>
<dbReference type="RefSeq" id="WP_141366144.1">
    <property type="nucleotide sequence ID" value="NZ_BAAAJL010000003.1"/>
</dbReference>
<protein>
    <submittedName>
        <fullName evidence="2">Uncharacterized protein</fullName>
    </submittedName>
</protein>
<feature type="transmembrane region" description="Helical" evidence="1">
    <location>
        <begin position="15"/>
        <end position="37"/>
    </location>
</feature>
<dbReference type="Proteomes" id="UP000316612">
    <property type="component" value="Unassembled WGS sequence"/>
</dbReference>
<dbReference type="EMBL" id="BJNY01000017">
    <property type="protein sequence ID" value="GED07232.1"/>
    <property type="molecule type" value="Genomic_DNA"/>
</dbReference>
<feature type="transmembrane region" description="Helical" evidence="1">
    <location>
        <begin position="69"/>
        <end position="91"/>
    </location>
</feature>
<keyword evidence="3" id="KW-1185">Reference proteome</keyword>
<dbReference type="AlphaFoldDB" id="A0A4Y4DPH0"/>
<evidence type="ECO:0000256" key="1">
    <source>
        <dbReference type="SAM" id="Phobius"/>
    </source>
</evidence>
<feature type="transmembrane region" description="Helical" evidence="1">
    <location>
        <begin position="111"/>
        <end position="133"/>
    </location>
</feature>
<keyword evidence="1" id="KW-0472">Membrane</keyword>
<feature type="transmembrane region" description="Helical" evidence="1">
    <location>
        <begin position="43"/>
        <end position="62"/>
    </location>
</feature>
<keyword evidence="1" id="KW-1133">Transmembrane helix</keyword>
<organism evidence="2 3">
    <name type="scientific">Glutamicibacter uratoxydans</name>
    <name type="common">Arthrobacter uratoxydans</name>
    <dbReference type="NCBI Taxonomy" id="43667"/>
    <lineage>
        <taxon>Bacteria</taxon>
        <taxon>Bacillati</taxon>
        <taxon>Actinomycetota</taxon>
        <taxon>Actinomycetes</taxon>
        <taxon>Micrococcales</taxon>
        <taxon>Micrococcaceae</taxon>
        <taxon>Glutamicibacter</taxon>
    </lineage>
</organism>
<proteinExistence type="predicted"/>
<feature type="transmembrane region" description="Helical" evidence="1">
    <location>
        <begin position="140"/>
        <end position="160"/>
    </location>
</feature>
<reference evidence="2 3" key="1">
    <citation type="submission" date="2019-06" db="EMBL/GenBank/DDBJ databases">
        <title>Whole genome shotgun sequence of Glutamicibacter uratoxydans NBRC 15515.</title>
        <authorList>
            <person name="Hosoyama A."/>
            <person name="Uohara A."/>
            <person name="Ohji S."/>
            <person name="Ichikawa N."/>
        </authorList>
    </citation>
    <scope>NUCLEOTIDE SEQUENCE [LARGE SCALE GENOMIC DNA]</scope>
    <source>
        <strain evidence="2 3">NBRC 15515</strain>
    </source>
</reference>
<accession>A0A4Y4DPH0</accession>
<evidence type="ECO:0000313" key="3">
    <source>
        <dbReference type="Proteomes" id="UP000316612"/>
    </source>
</evidence>
<comment type="caution">
    <text evidence="2">The sequence shown here is derived from an EMBL/GenBank/DDBJ whole genome shotgun (WGS) entry which is preliminary data.</text>
</comment>
<dbReference type="OrthoDB" id="4949362at2"/>
<name>A0A4Y4DPH0_GLUUR</name>
<keyword evidence="1" id="KW-0812">Transmembrane</keyword>
<feature type="transmembrane region" description="Helical" evidence="1">
    <location>
        <begin position="166"/>
        <end position="191"/>
    </location>
</feature>